<feature type="chain" id="PRO_5046315239" description="NIPSNAP domain-containing protein" evidence="1">
    <location>
        <begin position="25"/>
        <end position="256"/>
    </location>
</feature>
<protein>
    <recommendedName>
        <fullName evidence="4">NIPSNAP domain-containing protein</fullName>
    </recommendedName>
</protein>
<evidence type="ECO:0000313" key="3">
    <source>
        <dbReference type="Proteomes" id="UP001268651"/>
    </source>
</evidence>
<gene>
    <name evidence="2" type="ORF">RXV94_04225</name>
</gene>
<proteinExistence type="predicted"/>
<evidence type="ECO:0000313" key="2">
    <source>
        <dbReference type="EMBL" id="MDU8885356.1"/>
    </source>
</evidence>
<dbReference type="RefSeq" id="WP_316661219.1">
    <property type="nucleotide sequence ID" value="NZ_JAWHTF010000001.1"/>
</dbReference>
<dbReference type="EMBL" id="JAWHTF010000001">
    <property type="protein sequence ID" value="MDU8885356.1"/>
    <property type="molecule type" value="Genomic_DNA"/>
</dbReference>
<feature type="signal peptide" evidence="1">
    <location>
        <begin position="1"/>
        <end position="24"/>
    </location>
</feature>
<evidence type="ECO:0000256" key="1">
    <source>
        <dbReference type="SAM" id="SignalP"/>
    </source>
</evidence>
<keyword evidence="1" id="KW-0732">Signal</keyword>
<comment type="caution">
    <text evidence="2">The sequence shown here is derived from an EMBL/GenBank/DDBJ whole genome shotgun (WGS) entry which is preliminary data.</text>
</comment>
<dbReference type="Proteomes" id="UP001268651">
    <property type="component" value="Unassembled WGS sequence"/>
</dbReference>
<accession>A0ABU3U4U6</accession>
<reference evidence="2 3" key="1">
    <citation type="submission" date="2023-10" db="EMBL/GenBank/DDBJ databases">
        <title>Marimonas sp. nov. isolated from tidal mud flat.</title>
        <authorList>
            <person name="Jaincy N.J."/>
            <person name="Srinivasan S."/>
            <person name="Lee S.-S."/>
        </authorList>
    </citation>
    <scope>NUCLEOTIDE SEQUENCE [LARGE SCALE GENOMIC DNA]</scope>
    <source>
        <strain evidence="2 3">MJ-SS3</strain>
    </source>
</reference>
<evidence type="ECO:0008006" key="4">
    <source>
        <dbReference type="Google" id="ProtNLM"/>
    </source>
</evidence>
<keyword evidence="3" id="KW-1185">Reference proteome</keyword>
<name>A0ABU3U4U6_9FLAO</name>
<organism evidence="2 3">
    <name type="scientific">Gilvirhabdus luticola</name>
    <dbReference type="NCBI Taxonomy" id="3079858"/>
    <lineage>
        <taxon>Bacteria</taxon>
        <taxon>Pseudomonadati</taxon>
        <taxon>Bacteroidota</taxon>
        <taxon>Flavobacteriia</taxon>
        <taxon>Flavobacteriales</taxon>
        <taxon>Flavobacteriaceae</taxon>
        <taxon>Gilvirhabdus</taxon>
    </lineage>
</organism>
<sequence length="256" mass="29710">MIKKSISLICLVAIVFSGLFTLNAQEDSDDYTMWEDIMLTPDNTKLKVLQDNMRKHNATYHKDGAFKAIVYNIASGPNAGNIIWEMGPMKYSHNDTRPGEGGHDADWRDNVMPYIKKIQTIEYWTADKKLNNTSMLDGDNSKYPIYFVRYYEVADGPSPGVNLFFERISKTVKALEGVNPWGVYYNQFRQGDLGRHIATFGFYKNWAEFDKDLEWVETFNKVNGENSWQNQQDLYQANFKNTWDEIWVYNAHMSGN</sequence>